<gene>
    <name evidence="11" type="primary">LOC113501763</name>
</gene>
<evidence type="ECO:0000256" key="3">
    <source>
        <dbReference type="ARBA" id="ARBA00022692"/>
    </source>
</evidence>
<dbReference type="PANTHER" id="PTHR21137">
    <property type="entry name" value="ODORANT RECEPTOR"/>
    <property type="match status" value="1"/>
</dbReference>
<dbReference type="Proteomes" id="UP000322000">
    <property type="component" value="Chromosome 2"/>
</dbReference>
<name>A0A7E5WF54_TRINI</name>
<feature type="transmembrane region" description="Helical" evidence="9">
    <location>
        <begin position="356"/>
        <end position="379"/>
    </location>
</feature>
<keyword evidence="2" id="KW-0716">Sensory transduction</keyword>
<dbReference type="AlphaFoldDB" id="A0A7E5WF54"/>
<keyword evidence="8" id="KW-0807">Transducer</keyword>
<keyword evidence="5 9" id="KW-1133">Transmembrane helix</keyword>
<evidence type="ECO:0000256" key="2">
    <source>
        <dbReference type="ARBA" id="ARBA00022606"/>
    </source>
</evidence>
<dbReference type="GO" id="GO:0005549">
    <property type="term" value="F:odorant binding"/>
    <property type="evidence" value="ECO:0007669"/>
    <property type="project" value="InterPro"/>
</dbReference>
<feature type="transmembrane region" description="Helical" evidence="9">
    <location>
        <begin position="488"/>
        <end position="509"/>
    </location>
</feature>
<feature type="transmembrane region" description="Helical" evidence="9">
    <location>
        <begin position="82"/>
        <end position="102"/>
    </location>
</feature>
<dbReference type="GO" id="GO:0004984">
    <property type="term" value="F:olfactory receptor activity"/>
    <property type="evidence" value="ECO:0007669"/>
    <property type="project" value="InterPro"/>
</dbReference>
<proteinExistence type="predicted"/>
<keyword evidence="4" id="KW-0552">Olfaction</keyword>
<feature type="transmembrane region" description="Helical" evidence="9">
    <location>
        <begin position="285"/>
        <end position="308"/>
    </location>
</feature>
<feature type="transmembrane region" description="Helical" evidence="9">
    <location>
        <begin position="108"/>
        <end position="128"/>
    </location>
</feature>
<evidence type="ECO:0000256" key="1">
    <source>
        <dbReference type="ARBA" id="ARBA00004141"/>
    </source>
</evidence>
<dbReference type="InParanoid" id="A0A7E5WF54"/>
<dbReference type="FunCoup" id="A0A7E5WF54">
    <property type="interactions" value="23"/>
</dbReference>
<feature type="transmembrane region" description="Helical" evidence="9">
    <location>
        <begin position="515"/>
        <end position="535"/>
    </location>
</feature>
<evidence type="ECO:0000256" key="9">
    <source>
        <dbReference type="SAM" id="Phobius"/>
    </source>
</evidence>
<keyword evidence="10" id="KW-1185">Reference proteome</keyword>
<evidence type="ECO:0000256" key="7">
    <source>
        <dbReference type="ARBA" id="ARBA00023170"/>
    </source>
</evidence>
<evidence type="ECO:0000313" key="10">
    <source>
        <dbReference type="Proteomes" id="UP000322000"/>
    </source>
</evidence>
<evidence type="ECO:0000256" key="6">
    <source>
        <dbReference type="ARBA" id="ARBA00023136"/>
    </source>
</evidence>
<organism evidence="10 11">
    <name type="scientific">Trichoplusia ni</name>
    <name type="common">Cabbage looper</name>
    <dbReference type="NCBI Taxonomy" id="7111"/>
    <lineage>
        <taxon>Eukaryota</taxon>
        <taxon>Metazoa</taxon>
        <taxon>Ecdysozoa</taxon>
        <taxon>Arthropoda</taxon>
        <taxon>Hexapoda</taxon>
        <taxon>Insecta</taxon>
        <taxon>Pterygota</taxon>
        <taxon>Neoptera</taxon>
        <taxon>Endopterygota</taxon>
        <taxon>Lepidoptera</taxon>
        <taxon>Glossata</taxon>
        <taxon>Ditrysia</taxon>
        <taxon>Noctuoidea</taxon>
        <taxon>Noctuidae</taxon>
        <taxon>Plusiinae</taxon>
        <taxon>Trichoplusia</taxon>
    </lineage>
</organism>
<comment type="subcellular location">
    <subcellularLocation>
        <location evidence="1">Membrane</location>
        <topology evidence="1">Multi-pass membrane protein</topology>
    </subcellularLocation>
</comment>
<evidence type="ECO:0000256" key="8">
    <source>
        <dbReference type="ARBA" id="ARBA00023224"/>
    </source>
</evidence>
<keyword evidence="6 9" id="KW-0472">Membrane</keyword>
<dbReference type="InterPro" id="IPR004117">
    <property type="entry name" value="7tm6_olfct_rcpt"/>
</dbReference>
<dbReference type="PANTHER" id="PTHR21137:SF44">
    <property type="entry name" value="ODORANT RECEPTOR 13A-RELATED"/>
    <property type="match status" value="1"/>
</dbReference>
<evidence type="ECO:0000313" key="11">
    <source>
        <dbReference type="RefSeq" id="XP_026738796.1"/>
    </source>
</evidence>
<keyword evidence="7" id="KW-0675">Receptor</keyword>
<dbReference type="GO" id="GO:0005886">
    <property type="term" value="C:plasma membrane"/>
    <property type="evidence" value="ECO:0007669"/>
    <property type="project" value="TreeGrafter"/>
</dbReference>
<feature type="transmembrane region" description="Helical" evidence="9">
    <location>
        <begin position="252"/>
        <end position="273"/>
    </location>
</feature>
<evidence type="ECO:0000256" key="5">
    <source>
        <dbReference type="ARBA" id="ARBA00022989"/>
    </source>
</evidence>
<dbReference type="KEGG" id="tnl:113501763"/>
<dbReference type="GO" id="GO:0007165">
    <property type="term" value="P:signal transduction"/>
    <property type="evidence" value="ECO:0007669"/>
    <property type="project" value="UniProtKB-KW"/>
</dbReference>
<dbReference type="OrthoDB" id="8185860at2759"/>
<accession>A0A7E5WF54</accession>
<reference evidence="11" key="1">
    <citation type="submission" date="2025-08" db="UniProtKB">
        <authorList>
            <consortium name="RefSeq"/>
        </authorList>
    </citation>
    <scope>IDENTIFICATION</scope>
</reference>
<dbReference type="GeneID" id="113501763"/>
<sequence>MTWVTVFSVYGPDCFYYTCCTFIQIQFLALQKDLEQIIKTDSWDDHSTLAAFKEEFVKLVHRHRELIRCVNLLEIIYSKSTLFNVITSSLIICATGFNLMAIKNYALMAPFTAFLTFGLLQIFFYCFYGDYVMRSSIGVGDAVYNSQWYKTGAAQRKYLLIVLVRSQKPCKLTAYGFTDINLKAFTRILSTSWSYFALLKQMLNDSFTTTATMLEHFHICLKRVNIFLKMMGLSLDMEDSKRTILQRLKSRPVFAAHIISFNVEVAAEVGWLFNALVTKKSFVEITYFLPCLIFSTVSNFKYISFLYYSHAINDLIKAIERVQSRVVQSDKERDLFEKKLANDFVTMFLNISNRTVGLIIIGLMMFASISLFIILPRYYKTGELKLELPFLGHYPFNEFDMRVYPLVYFHQIFAAAEAVFMVYAPDSFFFACCTFTHIQFMLLQYDIERIVPENSETYDKDKFKKLALRHIELMKCVNLMEDIFSKSLLFNSMTSSIIMCLNGFTVMVIHNVMIMASFSAFLIFGLMQIFLYCYYGDSIMRSSMEVSDAIYNSLWYNIGVSERKDVCIVLMRAQKPCQVTAYGFFDINLRAFTSILSTSWSYFALLKTMYNPDDYIMNE</sequence>
<protein>
    <submittedName>
        <fullName evidence="11">Odorant receptor 67c-like</fullName>
    </submittedName>
</protein>
<evidence type="ECO:0000256" key="4">
    <source>
        <dbReference type="ARBA" id="ARBA00022725"/>
    </source>
</evidence>
<dbReference type="Pfam" id="PF02949">
    <property type="entry name" value="7tm_6"/>
    <property type="match status" value="2"/>
</dbReference>
<keyword evidence="3 9" id="KW-0812">Transmembrane</keyword>
<dbReference type="RefSeq" id="XP_026738796.1">
    <property type="nucleotide sequence ID" value="XM_026882995.1"/>
</dbReference>
<feature type="transmembrane region" description="Helical" evidence="9">
    <location>
        <begin position="403"/>
        <end position="424"/>
    </location>
</feature>